<dbReference type="Proteomes" id="UP000269097">
    <property type="component" value="Chromosome"/>
</dbReference>
<dbReference type="PANTHER" id="PTHR34987">
    <property type="entry name" value="C, PUTATIVE (AFU_ORTHOLOGUE AFUA_3G02880)-RELATED"/>
    <property type="match status" value="1"/>
</dbReference>
<gene>
    <name evidence="3" type="ORF">EAV92_10240</name>
</gene>
<evidence type="ECO:0000259" key="2">
    <source>
        <dbReference type="Pfam" id="PF17390"/>
    </source>
</evidence>
<dbReference type="GO" id="GO:0005975">
    <property type="term" value="P:carbohydrate metabolic process"/>
    <property type="evidence" value="ECO:0007669"/>
    <property type="project" value="InterPro"/>
</dbReference>
<dbReference type="EMBL" id="CP033433">
    <property type="protein sequence ID" value="AYQ72908.1"/>
    <property type="molecule type" value="Genomic_DNA"/>
</dbReference>
<dbReference type="KEGG" id="coh:EAV92_10240"/>
<evidence type="ECO:0000313" key="4">
    <source>
        <dbReference type="Proteomes" id="UP000269097"/>
    </source>
</evidence>
<dbReference type="RefSeq" id="WP_123040990.1">
    <property type="nucleotide sequence ID" value="NZ_CP033433.1"/>
</dbReference>
<dbReference type="Pfam" id="PF17389">
    <property type="entry name" value="Bac_rhamnosid6H"/>
    <property type="match status" value="1"/>
</dbReference>
<keyword evidence="4" id="KW-1185">Reference proteome</keyword>
<dbReference type="InterPro" id="IPR012341">
    <property type="entry name" value="6hp_glycosidase-like_sf"/>
</dbReference>
<dbReference type="InterPro" id="IPR035398">
    <property type="entry name" value="Bac_rhamnosid_C"/>
</dbReference>
<dbReference type="PANTHER" id="PTHR34987:SF4">
    <property type="entry name" value="ALPHA-L-RHAMNOSIDASE C-TERMINAL DOMAIN-CONTAINING PROTEIN"/>
    <property type="match status" value="1"/>
</dbReference>
<accession>A0A3G3JXD9</accession>
<dbReference type="Gene3D" id="2.60.420.10">
    <property type="entry name" value="Maltose phosphorylase, domain 3"/>
    <property type="match status" value="1"/>
</dbReference>
<name>A0A3G3JXD9_9BACL</name>
<evidence type="ECO:0000259" key="1">
    <source>
        <dbReference type="Pfam" id="PF17389"/>
    </source>
</evidence>
<dbReference type="AlphaFoldDB" id="A0A3G3JXD9"/>
<evidence type="ECO:0000313" key="3">
    <source>
        <dbReference type="EMBL" id="AYQ72908.1"/>
    </source>
</evidence>
<dbReference type="SUPFAM" id="SSF48208">
    <property type="entry name" value="Six-hairpin glycosidases"/>
    <property type="match status" value="1"/>
</dbReference>
<reference evidence="3 4" key="1">
    <citation type="submission" date="2018-10" db="EMBL/GenBank/DDBJ databases">
        <title>Genome Sequence of Cohnella sp.</title>
        <authorList>
            <person name="Srinivasan S."/>
            <person name="Kim M.K."/>
        </authorList>
    </citation>
    <scope>NUCLEOTIDE SEQUENCE [LARGE SCALE GENOMIC DNA]</scope>
    <source>
        <strain evidence="3 4">18JY8-7</strain>
    </source>
</reference>
<dbReference type="Gene3D" id="1.50.10.10">
    <property type="match status" value="2"/>
</dbReference>
<protein>
    <submittedName>
        <fullName evidence="3">Alpha-L-rhamnosidase</fullName>
    </submittedName>
</protein>
<dbReference type="Pfam" id="PF17390">
    <property type="entry name" value="Bac_rhamnosid_C"/>
    <property type="match status" value="1"/>
</dbReference>
<dbReference type="InterPro" id="IPR035396">
    <property type="entry name" value="Bac_rhamnosid6H"/>
</dbReference>
<dbReference type="Gene3D" id="2.60.120.260">
    <property type="entry name" value="Galactose-binding domain-like"/>
    <property type="match status" value="1"/>
</dbReference>
<dbReference type="InterPro" id="IPR008928">
    <property type="entry name" value="6-hairpin_glycosidase_sf"/>
</dbReference>
<sequence length="713" mass="80189">MSNVAKQGQIPEWIWHPDRERRPSVELQKRFTLQEPVEETAFYFACTGSASIELDGKPIGQWAESPRMAYAFSREESFPSRLEAGDHTLTLRLACTRPMPIEAINIHLADQSVGCAAFLCGSGLWIPTDRTWDAGDSFADLICVMGEEPFGEPGNAPDWFIAGGYGDIEVDPVEDYTLISSQGLDVDRSGGFVTLSGSGAGTLAFDDGKARDELYLFYHLLKQNEWKERRSRQLGMDMALYPQALIELPREMNVRIRLTNRGGEPATVWWNGAESLRELDGYEACITEQLTAAPGRTDVSAPQGLRYIRLFVGAEPGSDFRLEIAVEAAGVPLRQIGSFDSDSVLMNRIHEVSVHTSRVCHQIGLWDGIKRDRLNWGYDVYMAAKSDYSLWDNLEVLRRSIRELGRTPYGYWINGLPSYTLWWLCGMWDYYLETGDRQFVLEMKEDILKQVAWVKANTDPVTGFFLPGARNELSFIEWSPMGETESWFGLNAIFAMAKRQTNRLAAHVPELGLDWQGEPPFLEEDVFLKDSPALLTTLLGIMGGYVGRDKAVRFLSESALKDPVTPLTAYWLAECCSEFGLHDKAWQAIRTVWGSMLETGASTFWEGVVLDRGEDFHRELTTYTAYDSYRMSLCHSWSSTPVVWINKHVLGIRATEPGYKEFSFEPHAVEGLTRCRGVVQSPRGPIEAEWSLEGGNMVKRLTMEAVQSAGGRS</sequence>
<feature type="domain" description="Alpha-L-rhamnosidase C-terminal" evidence="2">
    <location>
        <begin position="651"/>
        <end position="698"/>
    </location>
</feature>
<proteinExistence type="predicted"/>
<feature type="domain" description="Alpha-L-rhamnosidase six-hairpin glycosidase" evidence="1">
    <location>
        <begin position="334"/>
        <end position="460"/>
    </location>
</feature>
<organism evidence="3 4">
    <name type="scientific">Cohnella candidum</name>
    <dbReference type="NCBI Taxonomy" id="2674991"/>
    <lineage>
        <taxon>Bacteria</taxon>
        <taxon>Bacillati</taxon>
        <taxon>Bacillota</taxon>
        <taxon>Bacilli</taxon>
        <taxon>Bacillales</taxon>
        <taxon>Paenibacillaceae</taxon>
        <taxon>Cohnella</taxon>
    </lineage>
</organism>